<evidence type="ECO:0000313" key="1">
    <source>
        <dbReference type="EMBL" id="EDU60774.1"/>
    </source>
</evidence>
<reference evidence="2" key="1">
    <citation type="submission" date="2008-04" db="EMBL/GenBank/DDBJ databases">
        <title>Draft genome sequence of Providencia stuartii (ATCC 25827).</title>
        <authorList>
            <person name="Sudarsanam P."/>
            <person name="Ley R."/>
            <person name="Guruge J."/>
            <person name="Turnbaugh P.J."/>
            <person name="Mahowald M."/>
            <person name="Liep D."/>
            <person name="Gordon J."/>
        </authorList>
    </citation>
    <scope>NUCLEOTIDE SEQUENCE [LARGE SCALE GENOMIC DNA]</scope>
    <source>
        <strain evidence="2">ATCC 25827</strain>
    </source>
</reference>
<dbReference type="EMBL" id="ABJD02000099">
    <property type="protein sequence ID" value="EDU60774.1"/>
    <property type="molecule type" value="Genomic_DNA"/>
</dbReference>
<proteinExistence type="predicted"/>
<accession>A0AA86Z1X2</accession>
<dbReference type="Proteomes" id="UP000004506">
    <property type="component" value="Unassembled WGS sequence"/>
</dbReference>
<protein>
    <submittedName>
        <fullName evidence="1">Uncharacterized protein</fullName>
    </submittedName>
</protein>
<gene>
    <name evidence="1" type="ORF">PROSTU_01311</name>
</gene>
<name>A0AA86Z1X2_PROST</name>
<organism evidence="1 2">
    <name type="scientific">Providencia stuartii ATCC 25827</name>
    <dbReference type="NCBI Taxonomy" id="471874"/>
    <lineage>
        <taxon>Bacteria</taxon>
        <taxon>Pseudomonadati</taxon>
        <taxon>Pseudomonadota</taxon>
        <taxon>Gammaproteobacteria</taxon>
        <taxon>Enterobacterales</taxon>
        <taxon>Morganellaceae</taxon>
        <taxon>Providencia</taxon>
    </lineage>
</organism>
<reference evidence="1 2" key="3">
    <citation type="submission" date="2008-05" db="EMBL/GenBank/DDBJ databases">
        <authorList>
            <person name="Fulton L."/>
            <person name="Clifton S."/>
            <person name="Fulton B."/>
            <person name="Xu J."/>
            <person name="Minx P."/>
            <person name="Pepin K.H."/>
            <person name="Johnson M."/>
            <person name="Thiruvilangam P."/>
            <person name="Bhonagiri V."/>
            <person name="Nash W.E."/>
            <person name="Mardis E.R."/>
            <person name="Wilson R.K."/>
        </authorList>
    </citation>
    <scope>NUCLEOTIDE SEQUENCE [LARGE SCALE GENOMIC DNA]</scope>
    <source>
        <strain evidence="1 2">ATCC 25827</strain>
    </source>
</reference>
<reference evidence="2" key="2">
    <citation type="submission" date="2008-04" db="EMBL/GenBank/DDBJ databases">
        <title>Draft genome sequence of Providencia stuartii(ATCC 25827).</title>
        <authorList>
            <person name="Sudarsanam P."/>
            <person name="Ley R."/>
            <person name="Guruge J."/>
            <person name="Turnbaugh P.J."/>
            <person name="Mahowald M."/>
            <person name="Liep D."/>
            <person name="Gordon J."/>
        </authorList>
    </citation>
    <scope>NUCLEOTIDE SEQUENCE [LARGE SCALE GENOMIC DNA]</scope>
    <source>
        <strain evidence="2">ATCC 25827</strain>
    </source>
</reference>
<evidence type="ECO:0000313" key="2">
    <source>
        <dbReference type="Proteomes" id="UP000004506"/>
    </source>
</evidence>
<sequence>MVKSQVDFRPSPDLQCLVAVIRDCKNKRRKPNGWFSTYETTRTTVCVLSLLTTIPNHTVVYN</sequence>
<dbReference type="AlphaFoldDB" id="A0AA86Z1X2"/>
<comment type="caution">
    <text evidence="1">The sequence shown here is derived from an EMBL/GenBank/DDBJ whole genome shotgun (WGS) entry which is preliminary data.</text>
</comment>